<sequence>MTVKIRVQPNRCCEMSLEISTIDVLPVNSNFTLPSAEK</sequence>
<accession>A0A5E7WGA1</accession>
<proteinExistence type="predicted"/>
<reference evidence="1 2" key="1">
    <citation type="submission" date="2019-09" db="EMBL/GenBank/DDBJ databases">
        <authorList>
            <person name="Chandra G."/>
            <person name="Truman W A."/>
        </authorList>
    </citation>
    <scope>NUCLEOTIDE SEQUENCE [LARGE SCALE GENOMIC DNA]</scope>
    <source>
        <strain evidence="1">PS943</strain>
    </source>
</reference>
<dbReference type="EMBL" id="CABVJH010000006">
    <property type="protein sequence ID" value="VVQ33874.1"/>
    <property type="molecule type" value="Genomic_DNA"/>
</dbReference>
<gene>
    <name evidence="1" type="ORF">PS943_03525</name>
</gene>
<protein>
    <submittedName>
        <fullName evidence="1">Uncharacterized protein</fullName>
    </submittedName>
</protein>
<dbReference type="Proteomes" id="UP000325645">
    <property type="component" value="Unassembled WGS sequence"/>
</dbReference>
<organism evidence="1 2">
    <name type="scientific">Pseudomonas fluorescens</name>
    <dbReference type="NCBI Taxonomy" id="294"/>
    <lineage>
        <taxon>Bacteria</taxon>
        <taxon>Pseudomonadati</taxon>
        <taxon>Pseudomonadota</taxon>
        <taxon>Gammaproteobacteria</taxon>
        <taxon>Pseudomonadales</taxon>
        <taxon>Pseudomonadaceae</taxon>
        <taxon>Pseudomonas</taxon>
    </lineage>
</organism>
<evidence type="ECO:0000313" key="1">
    <source>
        <dbReference type="EMBL" id="VVQ33874.1"/>
    </source>
</evidence>
<evidence type="ECO:0000313" key="2">
    <source>
        <dbReference type="Proteomes" id="UP000325645"/>
    </source>
</evidence>
<name>A0A5E7WGA1_PSEFL</name>
<dbReference type="AlphaFoldDB" id="A0A5E7WGA1"/>